<organism evidence="2 3">
    <name type="scientific">Lentithecium fluviatile CBS 122367</name>
    <dbReference type="NCBI Taxonomy" id="1168545"/>
    <lineage>
        <taxon>Eukaryota</taxon>
        <taxon>Fungi</taxon>
        <taxon>Dikarya</taxon>
        <taxon>Ascomycota</taxon>
        <taxon>Pezizomycotina</taxon>
        <taxon>Dothideomycetes</taxon>
        <taxon>Pleosporomycetidae</taxon>
        <taxon>Pleosporales</taxon>
        <taxon>Massarineae</taxon>
        <taxon>Lentitheciaceae</taxon>
        <taxon>Lentithecium</taxon>
    </lineage>
</organism>
<dbReference type="InterPro" id="IPR000719">
    <property type="entry name" value="Prot_kinase_dom"/>
</dbReference>
<dbReference type="OrthoDB" id="4062651at2759"/>
<evidence type="ECO:0000313" key="3">
    <source>
        <dbReference type="Proteomes" id="UP000799291"/>
    </source>
</evidence>
<dbReference type="EMBL" id="MU005595">
    <property type="protein sequence ID" value="KAF2680682.1"/>
    <property type="molecule type" value="Genomic_DNA"/>
</dbReference>
<dbReference type="Pfam" id="PF00069">
    <property type="entry name" value="Pkinase"/>
    <property type="match status" value="1"/>
</dbReference>
<dbReference type="PANTHER" id="PTHR44167">
    <property type="entry name" value="OVARIAN-SPECIFIC SERINE/THREONINE-PROTEIN KINASE LOK-RELATED"/>
    <property type="match status" value="1"/>
</dbReference>
<dbReference type="PANTHER" id="PTHR44167:SF30">
    <property type="entry name" value="PHOSPHORYLASE KINASE"/>
    <property type="match status" value="1"/>
</dbReference>
<dbReference type="GO" id="GO:0005524">
    <property type="term" value="F:ATP binding"/>
    <property type="evidence" value="ECO:0007669"/>
    <property type="project" value="InterPro"/>
</dbReference>
<dbReference type="Proteomes" id="UP000799291">
    <property type="component" value="Unassembled WGS sequence"/>
</dbReference>
<accession>A0A6G1IR27</accession>
<gene>
    <name evidence="2" type="ORF">K458DRAFT_392728</name>
</gene>
<keyword evidence="3" id="KW-1185">Reference proteome</keyword>
<reference evidence="2" key="1">
    <citation type="journal article" date="2020" name="Stud. Mycol.">
        <title>101 Dothideomycetes genomes: a test case for predicting lifestyles and emergence of pathogens.</title>
        <authorList>
            <person name="Haridas S."/>
            <person name="Albert R."/>
            <person name="Binder M."/>
            <person name="Bloem J."/>
            <person name="Labutti K."/>
            <person name="Salamov A."/>
            <person name="Andreopoulos B."/>
            <person name="Baker S."/>
            <person name="Barry K."/>
            <person name="Bills G."/>
            <person name="Bluhm B."/>
            <person name="Cannon C."/>
            <person name="Castanera R."/>
            <person name="Culley D."/>
            <person name="Daum C."/>
            <person name="Ezra D."/>
            <person name="Gonzalez J."/>
            <person name="Henrissat B."/>
            <person name="Kuo A."/>
            <person name="Liang C."/>
            <person name="Lipzen A."/>
            <person name="Lutzoni F."/>
            <person name="Magnuson J."/>
            <person name="Mondo S."/>
            <person name="Nolan M."/>
            <person name="Ohm R."/>
            <person name="Pangilinan J."/>
            <person name="Park H.-J."/>
            <person name="Ramirez L."/>
            <person name="Alfaro M."/>
            <person name="Sun H."/>
            <person name="Tritt A."/>
            <person name="Yoshinaga Y."/>
            <person name="Zwiers L.-H."/>
            <person name="Turgeon B."/>
            <person name="Goodwin S."/>
            <person name="Spatafora J."/>
            <person name="Crous P."/>
            <person name="Grigoriev I."/>
        </authorList>
    </citation>
    <scope>NUCLEOTIDE SEQUENCE</scope>
    <source>
        <strain evidence="2">CBS 122367</strain>
    </source>
</reference>
<keyword evidence="2" id="KW-0808">Transferase</keyword>
<dbReference type="GO" id="GO:0044773">
    <property type="term" value="P:mitotic DNA damage checkpoint signaling"/>
    <property type="evidence" value="ECO:0007669"/>
    <property type="project" value="TreeGrafter"/>
</dbReference>
<dbReference type="GO" id="GO:0004674">
    <property type="term" value="F:protein serine/threonine kinase activity"/>
    <property type="evidence" value="ECO:0007669"/>
    <property type="project" value="TreeGrafter"/>
</dbReference>
<evidence type="ECO:0000313" key="2">
    <source>
        <dbReference type="EMBL" id="KAF2680682.1"/>
    </source>
</evidence>
<protein>
    <submittedName>
        <fullName evidence="2">Kinase-like protein</fullName>
    </submittedName>
</protein>
<sequence length="196" mass="22347">MASKAYSGFYSVGAFFKCLATGVAYLHDEVIPHIINLDIKLENIIVRHCADRRRLTVFITDFGVSRSFQPSSPSTDVNTLYTTPTYQAPEIAKKREYGRKADIFSMECVFSEMASILAGRTLRAYSNRRDYIPGIAQSSVAFENNLPVRIVCLEELETLSPFKRPPTGRSPEWWMRLLNLIKNMMSENPSKRYTSE</sequence>
<dbReference type="AlphaFoldDB" id="A0A6G1IR27"/>
<proteinExistence type="predicted"/>
<dbReference type="SUPFAM" id="SSF56112">
    <property type="entry name" value="Protein kinase-like (PK-like)"/>
    <property type="match status" value="1"/>
</dbReference>
<evidence type="ECO:0000259" key="1">
    <source>
        <dbReference type="PROSITE" id="PS50011"/>
    </source>
</evidence>
<dbReference type="PROSITE" id="PS50011">
    <property type="entry name" value="PROTEIN_KINASE_DOM"/>
    <property type="match status" value="1"/>
</dbReference>
<dbReference type="InterPro" id="IPR011009">
    <property type="entry name" value="Kinase-like_dom_sf"/>
</dbReference>
<name>A0A6G1IR27_9PLEO</name>
<keyword evidence="2" id="KW-0418">Kinase</keyword>
<dbReference type="GO" id="GO:0005634">
    <property type="term" value="C:nucleus"/>
    <property type="evidence" value="ECO:0007669"/>
    <property type="project" value="TreeGrafter"/>
</dbReference>
<feature type="domain" description="Protein kinase" evidence="1">
    <location>
        <begin position="1"/>
        <end position="196"/>
    </location>
</feature>
<dbReference type="Gene3D" id="1.10.510.10">
    <property type="entry name" value="Transferase(Phosphotransferase) domain 1"/>
    <property type="match status" value="1"/>
</dbReference>